<dbReference type="AlphaFoldDB" id="A0A8S1UEK0"/>
<keyword evidence="5" id="KW-0067">ATP-binding</keyword>
<dbReference type="GO" id="GO:0005524">
    <property type="term" value="F:ATP binding"/>
    <property type="evidence" value="ECO:0007669"/>
    <property type="project" value="UniProtKB-KW"/>
</dbReference>
<feature type="domain" description="Protein kinase" evidence="6">
    <location>
        <begin position="220"/>
        <end position="530"/>
    </location>
</feature>
<sequence>MHQFPKDSKLLNLNNHNTEFVFKSKDKDEPFSYTAKCSGTNQQFAAQAKFKYITPRFSLINTFANDSTYSIFTSYKLDETIKLFVKSPNVVDILQQFNAGFKLTLEKQYQFYCEYNKTQKTSDFNFFARKKYLWGDWQMKTILEMCFKNKQLQFTQFCQFAENKDRKIKFCYQQNESSMMIQSPFKEDTQLAFKINRTYKLNKYTTSLNFGLRHKIDRKLFLITKFNQNGFGIIGIAGKYNRMKYQVSNKLQFSQNTDQLFPLQFKFEVEINDFLIQQQIFVNQKRVYHNAIRLHPENGENGLSMCQIIAKPPIIPNILPNFRKIYSVQSRNVIQYIDFKESEQNYYIFMEQLNQGTLDDIMNTSIINEDKAKHYFREILNGLKSLHENQINFVDLSPKNIFKKDDSIKIGQINICFDQLANMQTEEDFKNIGILKEIIPPEILQNQTKFSMVSDLYTASVLYFKMIYKRFPFNGATKAELIEQIKENNINFTCQEQAVSKETIDFLQQTLKYDPNQRLNWSQVYSHSLLKLLNIKNDYIVQSTLLSISINKLITRSDLITKTFDCEKNRQFYQEIEQNNQDVINETGAVKKYDNILNEEQEQFQKQISFVKDLFKTQRTNLLKKQVDYYIEQRNMYSSLSETLSYVRLFDEEFQSFTLSFVILKIIFLISQSLILQIYEIKQINRSDQCFTLDLQEEYDNFQKKIDEEHKIIDSQFSKILRLSQSNLERARMKGNVDQRISEIINKTSQYTLFEILRDQTKLFIEKIPSFKILQNDIKMQYEIIIQVLFSLALIVSYLLKWSPTQILQKPPIEYLEFIRNESIDGLQNECKSKQNSIDQAFEKISKGQIRQF</sequence>
<evidence type="ECO:0000256" key="3">
    <source>
        <dbReference type="ARBA" id="ARBA00022741"/>
    </source>
</evidence>
<keyword evidence="2" id="KW-0808">Transferase</keyword>
<keyword evidence="1" id="KW-0723">Serine/threonine-protein kinase</keyword>
<dbReference type="GO" id="GO:0004674">
    <property type="term" value="F:protein serine/threonine kinase activity"/>
    <property type="evidence" value="ECO:0007669"/>
    <property type="project" value="UniProtKB-KW"/>
</dbReference>
<name>A0A8S1UEK0_9CILI</name>
<evidence type="ECO:0000313" key="7">
    <source>
        <dbReference type="EMBL" id="CAD8162547.1"/>
    </source>
</evidence>
<dbReference type="Proteomes" id="UP000689195">
    <property type="component" value="Unassembled WGS sequence"/>
</dbReference>
<keyword evidence="3" id="KW-0547">Nucleotide-binding</keyword>
<protein>
    <recommendedName>
        <fullName evidence="6">Protein kinase domain-containing protein</fullName>
    </recommendedName>
</protein>
<evidence type="ECO:0000256" key="2">
    <source>
        <dbReference type="ARBA" id="ARBA00022679"/>
    </source>
</evidence>
<evidence type="ECO:0000313" key="8">
    <source>
        <dbReference type="Proteomes" id="UP000689195"/>
    </source>
</evidence>
<proteinExistence type="predicted"/>
<dbReference type="PANTHER" id="PTHR24345:SF0">
    <property type="entry name" value="CELL CYCLE SERINE_THREONINE-PROTEIN KINASE CDC5_MSD2"/>
    <property type="match status" value="1"/>
</dbReference>
<gene>
    <name evidence="7" type="ORF">PPENT_87.1.T0380107</name>
</gene>
<evidence type="ECO:0000259" key="6">
    <source>
        <dbReference type="PROSITE" id="PS50011"/>
    </source>
</evidence>
<comment type="caution">
    <text evidence="7">The sequence shown here is derived from an EMBL/GenBank/DDBJ whole genome shotgun (WGS) entry which is preliminary data.</text>
</comment>
<dbReference type="SMART" id="SM00220">
    <property type="entry name" value="S_TKc"/>
    <property type="match status" value="1"/>
</dbReference>
<organism evidence="7 8">
    <name type="scientific">Paramecium pentaurelia</name>
    <dbReference type="NCBI Taxonomy" id="43138"/>
    <lineage>
        <taxon>Eukaryota</taxon>
        <taxon>Sar</taxon>
        <taxon>Alveolata</taxon>
        <taxon>Ciliophora</taxon>
        <taxon>Intramacronucleata</taxon>
        <taxon>Oligohymenophorea</taxon>
        <taxon>Peniculida</taxon>
        <taxon>Parameciidae</taxon>
        <taxon>Paramecium</taxon>
    </lineage>
</organism>
<dbReference type="PROSITE" id="PS50011">
    <property type="entry name" value="PROTEIN_KINASE_DOM"/>
    <property type="match status" value="1"/>
</dbReference>
<keyword evidence="8" id="KW-1185">Reference proteome</keyword>
<dbReference type="Pfam" id="PF00069">
    <property type="entry name" value="Pkinase"/>
    <property type="match status" value="1"/>
</dbReference>
<evidence type="ECO:0000256" key="1">
    <source>
        <dbReference type="ARBA" id="ARBA00022527"/>
    </source>
</evidence>
<dbReference type="InterPro" id="IPR000719">
    <property type="entry name" value="Prot_kinase_dom"/>
</dbReference>
<evidence type="ECO:0000256" key="4">
    <source>
        <dbReference type="ARBA" id="ARBA00022777"/>
    </source>
</evidence>
<dbReference type="OrthoDB" id="304564at2759"/>
<dbReference type="GO" id="GO:0005634">
    <property type="term" value="C:nucleus"/>
    <property type="evidence" value="ECO:0007669"/>
    <property type="project" value="TreeGrafter"/>
</dbReference>
<dbReference type="PANTHER" id="PTHR24345">
    <property type="entry name" value="SERINE/THREONINE-PROTEIN KINASE PLK"/>
    <property type="match status" value="1"/>
</dbReference>
<evidence type="ECO:0000256" key="5">
    <source>
        <dbReference type="ARBA" id="ARBA00022840"/>
    </source>
</evidence>
<dbReference type="EMBL" id="CAJJDO010000038">
    <property type="protein sequence ID" value="CAD8162547.1"/>
    <property type="molecule type" value="Genomic_DNA"/>
</dbReference>
<reference evidence="7" key="1">
    <citation type="submission" date="2021-01" db="EMBL/GenBank/DDBJ databases">
        <authorList>
            <consortium name="Genoscope - CEA"/>
            <person name="William W."/>
        </authorList>
    </citation>
    <scope>NUCLEOTIDE SEQUENCE</scope>
</reference>
<keyword evidence="4" id="KW-0418">Kinase</keyword>
<accession>A0A8S1UEK0</accession>